<dbReference type="EMBL" id="LR134493">
    <property type="protein sequence ID" value="VEI67813.1"/>
    <property type="molecule type" value="Genomic_DNA"/>
</dbReference>
<keyword evidence="4" id="KW-1185">Reference proteome</keyword>
<dbReference type="GO" id="GO:1901053">
    <property type="term" value="P:sarcosine catabolic process"/>
    <property type="evidence" value="ECO:0007669"/>
    <property type="project" value="InterPro"/>
</dbReference>
<dbReference type="RefSeq" id="WP_126531864.1">
    <property type="nucleotide sequence ID" value="NZ_JADULK010000003.1"/>
</dbReference>
<gene>
    <name evidence="1" type="primary">soxG</name>
    <name evidence="1" type="ORF">I5U13_07520</name>
    <name evidence="2" type="ORF">NCTC10036_03135</name>
</gene>
<dbReference type="GO" id="GO:0008115">
    <property type="term" value="F:sarcosine oxidase activity"/>
    <property type="evidence" value="ECO:0007669"/>
    <property type="project" value="InterPro"/>
</dbReference>
<name>A0A3S5AWJ4_SERRU</name>
<dbReference type="Pfam" id="PF04268">
    <property type="entry name" value="SoxG"/>
    <property type="match status" value="1"/>
</dbReference>
<dbReference type="EMBL" id="JADULK010000003">
    <property type="protein sequence ID" value="MBH1929512.1"/>
    <property type="molecule type" value="Genomic_DNA"/>
</dbReference>
<dbReference type="Proteomes" id="UP000281904">
    <property type="component" value="Chromosome"/>
</dbReference>
<accession>A0A3S5AWJ4</accession>
<reference evidence="2 3" key="1">
    <citation type="submission" date="2018-12" db="EMBL/GenBank/DDBJ databases">
        <authorList>
            <consortium name="Pathogen Informatics"/>
        </authorList>
    </citation>
    <scope>NUCLEOTIDE SEQUENCE [LARGE SCALE GENOMIC DNA]</scope>
    <source>
        <strain evidence="2 3">NCTC10036</strain>
    </source>
</reference>
<dbReference type="Proteomes" id="UP000624159">
    <property type="component" value="Unassembled WGS sequence"/>
</dbReference>
<dbReference type="AlphaFoldDB" id="A0A3S5AWJ4"/>
<dbReference type="InterPro" id="IPR027266">
    <property type="entry name" value="TrmE/GcvT-like"/>
</dbReference>
<evidence type="ECO:0000313" key="3">
    <source>
        <dbReference type="Proteomes" id="UP000281904"/>
    </source>
</evidence>
<evidence type="ECO:0000313" key="4">
    <source>
        <dbReference type="Proteomes" id="UP000624159"/>
    </source>
</evidence>
<dbReference type="Gene3D" id="3.30.70.1520">
    <property type="entry name" value="Heterotetrameric sarcosine oxidase"/>
    <property type="match status" value="1"/>
</dbReference>
<protein>
    <submittedName>
        <fullName evidence="1">Sarcosine oxidase subunit gamma family protein</fullName>
    </submittedName>
    <submittedName>
        <fullName evidence="2">Sarcosine oxidase, gamma subunit family</fullName>
    </submittedName>
</protein>
<dbReference type="Gene3D" id="3.30.1360.120">
    <property type="entry name" value="Probable tRNA modification gtpase trme, domain 1"/>
    <property type="match status" value="1"/>
</dbReference>
<dbReference type="SUPFAM" id="SSF103025">
    <property type="entry name" value="Folate-binding domain"/>
    <property type="match status" value="1"/>
</dbReference>
<proteinExistence type="predicted"/>
<organism evidence="2 3">
    <name type="scientific">Serratia rubidaea</name>
    <name type="common">Serratia marinorubra</name>
    <dbReference type="NCBI Taxonomy" id="61652"/>
    <lineage>
        <taxon>Bacteria</taxon>
        <taxon>Pseudomonadati</taxon>
        <taxon>Pseudomonadota</taxon>
        <taxon>Gammaproteobacteria</taxon>
        <taxon>Enterobacterales</taxon>
        <taxon>Yersiniaceae</taxon>
        <taxon>Serratia</taxon>
    </lineage>
</organism>
<dbReference type="InterPro" id="IPR007375">
    <property type="entry name" value="SoxG"/>
</dbReference>
<dbReference type="NCBIfam" id="TIGR01375">
    <property type="entry name" value="soxG"/>
    <property type="match status" value="1"/>
</dbReference>
<reference evidence="1 4" key="2">
    <citation type="submission" date="2020-11" db="EMBL/GenBank/DDBJ databases">
        <title>Enhanced detection system for hospital associated transmission using whole genome sequencing surveillance.</title>
        <authorList>
            <person name="Harrison L.H."/>
            <person name="Van Tyne D."/>
            <person name="Marsh J.W."/>
            <person name="Griffith M.P."/>
            <person name="Snyder D.J."/>
            <person name="Cooper V.S."/>
            <person name="Mustapha M."/>
        </authorList>
    </citation>
    <scope>NUCLEOTIDE SEQUENCE [LARGE SCALE GENOMIC DNA]</scope>
    <source>
        <strain evidence="1 4">SER00230</strain>
    </source>
</reference>
<sequence length="214" mass="23762">MSDVVKISTFNSHPKAQVMRESPLALSYRHTGRPEAGEHSGVTLREHPFRGHLILRGGAIVLDQALRDVLGFGLPGQPLGLVSGDDGESSVQWLSPDEWLLIVPEGSEFDVEKRLRAALGDAHYAIVNVSGGQTLLELRGEKVRELLMKSVVYDVHPDNFPAGKAVTTVFAKTTAVLRRPDEARWELIVRRSFADYLWRWLLDAGEEYDIGVIP</sequence>
<evidence type="ECO:0000313" key="1">
    <source>
        <dbReference type="EMBL" id="MBH1929512.1"/>
    </source>
</evidence>
<evidence type="ECO:0000313" key="2">
    <source>
        <dbReference type="EMBL" id="VEI67813.1"/>
    </source>
</evidence>
<dbReference type="InterPro" id="IPR006280">
    <property type="entry name" value="SoxG_het"/>
</dbReference>